<proteinExistence type="predicted"/>
<evidence type="ECO:0000313" key="1">
    <source>
        <dbReference type="EMBL" id="KAG1775593.1"/>
    </source>
</evidence>
<keyword evidence="2" id="KW-1185">Reference proteome</keyword>
<dbReference type="EMBL" id="JABBWD010000032">
    <property type="protein sequence ID" value="KAG1775593.1"/>
    <property type="molecule type" value="Genomic_DNA"/>
</dbReference>
<name>A0A9P7D1E0_9AGAM</name>
<reference evidence="1" key="1">
    <citation type="journal article" date="2020" name="New Phytol.">
        <title>Comparative genomics reveals dynamic genome evolution in host specialist ectomycorrhizal fungi.</title>
        <authorList>
            <person name="Lofgren L.A."/>
            <person name="Nguyen N.H."/>
            <person name="Vilgalys R."/>
            <person name="Ruytinx J."/>
            <person name="Liao H.L."/>
            <person name="Branco S."/>
            <person name="Kuo A."/>
            <person name="LaButti K."/>
            <person name="Lipzen A."/>
            <person name="Andreopoulos W."/>
            <person name="Pangilinan J."/>
            <person name="Riley R."/>
            <person name="Hundley H."/>
            <person name="Na H."/>
            <person name="Barry K."/>
            <person name="Grigoriev I.V."/>
            <person name="Stajich J.E."/>
            <person name="Kennedy P.G."/>
        </authorList>
    </citation>
    <scope>NUCLEOTIDE SEQUENCE</scope>
    <source>
        <strain evidence="1">DOB743</strain>
    </source>
</reference>
<comment type="caution">
    <text evidence="1">The sequence shown here is derived from an EMBL/GenBank/DDBJ whole genome shotgun (WGS) entry which is preliminary data.</text>
</comment>
<protein>
    <submittedName>
        <fullName evidence="1">Uncharacterized protein</fullName>
    </submittedName>
</protein>
<gene>
    <name evidence="1" type="ORF">EV702DRAFT_944044</name>
</gene>
<organism evidence="1 2">
    <name type="scientific">Suillus placidus</name>
    <dbReference type="NCBI Taxonomy" id="48579"/>
    <lineage>
        <taxon>Eukaryota</taxon>
        <taxon>Fungi</taxon>
        <taxon>Dikarya</taxon>
        <taxon>Basidiomycota</taxon>
        <taxon>Agaricomycotina</taxon>
        <taxon>Agaricomycetes</taxon>
        <taxon>Agaricomycetidae</taxon>
        <taxon>Boletales</taxon>
        <taxon>Suillineae</taxon>
        <taxon>Suillaceae</taxon>
        <taxon>Suillus</taxon>
    </lineage>
</organism>
<dbReference type="AlphaFoldDB" id="A0A9P7D1E0"/>
<feature type="non-terminal residue" evidence="1">
    <location>
        <position position="241"/>
    </location>
</feature>
<feature type="non-terminal residue" evidence="1">
    <location>
        <position position="1"/>
    </location>
</feature>
<accession>A0A9P7D1E0</accession>
<sequence>PSLLICSDFMSECYHASRTTFVSATVTEAQAAKSLQLVWVASNDDLCVQWHQQVVEDERLHAEQERLAKEEAIRLQQILQLEEDAARAEEKKKNRFKHTDLLMQPRPIANEDDTLVSYFALRKIDKGVFVELYYWTNNNLEDALVSYSTRDDDGMIPTEQHGSMVWISVAASTPSKHVVPDHFLLPADFTQAIPHIVAALEEHDWPKQCVLMLVHFWGAIMTHLYWNSNDLVAQRALMTYQ</sequence>
<dbReference type="OrthoDB" id="2688210at2759"/>
<evidence type="ECO:0000313" key="2">
    <source>
        <dbReference type="Proteomes" id="UP000714275"/>
    </source>
</evidence>
<dbReference type="Proteomes" id="UP000714275">
    <property type="component" value="Unassembled WGS sequence"/>
</dbReference>